<accession>A0A120MYB8</accession>
<keyword evidence="2" id="KW-1185">Reference proteome</keyword>
<sequence length="42" mass="5036">MKGWENSIGHYHFDRLLSKCKWLAFRFAEFSGFRQISLEPDS</sequence>
<organism evidence="1 2">
    <name type="scientific">Mucilaginibacter gotjawali</name>
    <dbReference type="NCBI Taxonomy" id="1550579"/>
    <lineage>
        <taxon>Bacteria</taxon>
        <taxon>Pseudomonadati</taxon>
        <taxon>Bacteroidota</taxon>
        <taxon>Sphingobacteriia</taxon>
        <taxon>Sphingobacteriales</taxon>
        <taxon>Sphingobacteriaceae</taxon>
        <taxon>Mucilaginibacter</taxon>
    </lineage>
</organism>
<protein>
    <submittedName>
        <fullName evidence="1">Uncharacterized protein</fullName>
    </submittedName>
</protein>
<evidence type="ECO:0000313" key="1">
    <source>
        <dbReference type="EMBL" id="BAU52808.1"/>
    </source>
</evidence>
<reference evidence="1 2" key="1">
    <citation type="submission" date="2015-12" db="EMBL/GenBank/DDBJ databases">
        <title>Genome sequence of Mucilaginibacter gotjawali.</title>
        <authorList>
            <person name="Lee J.S."/>
            <person name="Lee K.C."/>
            <person name="Kim K.K."/>
            <person name="Lee B.W."/>
        </authorList>
    </citation>
    <scope>NUCLEOTIDE SEQUENCE [LARGE SCALE GENOMIC DNA]</scope>
    <source>
        <strain evidence="1 2">SA3-7</strain>
    </source>
</reference>
<dbReference type="Proteomes" id="UP000218263">
    <property type="component" value="Chromosome"/>
</dbReference>
<proteinExistence type="predicted"/>
<gene>
    <name evidence="1" type="ORF">MgSA37_00971</name>
</gene>
<dbReference type="AlphaFoldDB" id="A0A120MYB8"/>
<dbReference type="EMBL" id="AP017313">
    <property type="protein sequence ID" value="BAU52808.1"/>
    <property type="molecule type" value="Genomic_DNA"/>
</dbReference>
<name>A0A120MYB8_9SPHI</name>
<dbReference type="KEGG" id="mgot:MgSA37_00971"/>
<evidence type="ECO:0000313" key="2">
    <source>
        <dbReference type="Proteomes" id="UP000218263"/>
    </source>
</evidence>